<evidence type="ECO:0008006" key="3">
    <source>
        <dbReference type="Google" id="ProtNLM"/>
    </source>
</evidence>
<dbReference type="Proteomes" id="UP000322159">
    <property type="component" value="Chromosome"/>
</dbReference>
<evidence type="ECO:0000313" key="2">
    <source>
        <dbReference type="Proteomes" id="UP000322159"/>
    </source>
</evidence>
<dbReference type="KEGG" id="lyk:FLP23_01510"/>
<sequence length="152" mass="16876">MMPSNDDARLFASLRQLWEERDPMPEGLVEDVLVALETHRLADEYRELLLVSDEHTLAGVRGEAPRILQFGAQAITLMLRIDTDGDRHRIDGWLAPPRAGRVVLEIDGVEHASVPISAEGRFEFAEVPSGSCRLAIHPADEDGHSVTGEFRV</sequence>
<accession>A0A5C1Y678</accession>
<reference evidence="1 2" key="1">
    <citation type="submission" date="2019-09" db="EMBL/GenBank/DDBJ databases">
        <title>Genome sequencing of strain KACC 19322.</title>
        <authorList>
            <person name="Heo J."/>
            <person name="Kim S.-J."/>
            <person name="Kim J.-S."/>
            <person name="Hong S.-B."/>
            <person name="Kwon S.-W."/>
        </authorList>
    </citation>
    <scope>NUCLEOTIDE SEQUENCE [LARGE SCALE GENOMIC DNA]</scope>
    <source>
        <strain evidence="1 2">KACC 19322</strain>
    </source>
</reference>
<dbReference type="EMBL" id="CP043504">
    <property type="protein sequence ID" value="QEO08809.1"/>
    <property type="molecule type" value="Genomic_DNA"/>
</dbReference>
<name>A0A5C1Y678_9MICO</name>
<dbReference type="AlphaFoldDB" id="A0A5C1Y678"/>
<protein>
    <recommendedName>
        <fullName evidence="3">Carboxypeptidase regulatory-like domain-containing protein</fullName>
    </recommendedName>
</protein>
<dbReference type="OrthoDB" id="3689408at2"/>
<keyword evidence="2" id="KW-1185">Reference proteome</keyword>
<evidence type="ECO:0000313" key="1">
    <source>
        <dbReference type="EMBL" id="QEO08809.1"/>
    </source>
</evidence>
<gene>
    <name evidence="1" type="ORF">FLP23_01510</name>
</gene>
<organism evidence="1 2">
    <name type="scientific">Protaetiibacter larvae</name>
    <dbReference type="NCBI Taxonomy" id="2592654"/>
    <lineage>
        <taxon>Bacteria</taxon>
        <taxon>Bacillati</taxon>
        <taxon>Actinomycetota</taxon>
        <taxon>Actinomycetes</taxon>
        <taxon>Micrococcales</taxon>
        <taxon>Microbacteriaceae</taxon>
        <taxon>Protaetiibacter</taxon>
    </lineage>
</organism>
<dbReference type="RefSeq" id="WP_149324242.1">
    <property type="nucleotide sequence ID" value="NZ_CP043504.1"/>
</dbReference>
<proteinExistence type="predicted"/>